<keyword evidence="1" id="KW-0732">Signal</keyword>
<dbReference type="RefSeq" id="WP_184192149.1">
    <property type="nucleotide sequence ID" value="NZ_JACHGW010000001.1"/>
</dbReference>
<comment type="caution">
    <text evidence="3">The sequence shown here is derived from an EMBL/GenBank/DDBJ whole genome shotgun (WGS) entry which is preliminary data.</text>
</comment>
<dbReference type="AlphaFoldDB" id="A0A7W9SME5"/>
<keyword evidence="4" id="KW-1185">Reference proteome</keyword>
<dbReference type="PANTHER" id="PTHR34512">
    <property type="entry name" value="CELL SURFACE PROTEIN"/>
    <property type="match status" value="1"/>
</dbReference>
<evidence type="ECO:0000313" key="4">
    <source>
        <dbReference type="Proteomes" id="UP000520814"/>
    </source>
</evidence>
<name>A0A7W9SME5_ARMRO</name>
<dbReference type="PANTHER" id="PTHR34512:SF30">
    <property type="entry name" value="OUTER MEMBRANE PROTEIN ASSEMBLY FACTOR BAMB"/>
    <property type="match status" value="1"/>
</dbReference>
<protein>
    <submittedName>
        <fullName evidence="3">Outer membrane protein assembly factor BamB</fullName>
    </submittedName>
</protein>
<dbReference type="InterPro" id="IPR011047">
    <property type="entry name" value="Quinoprotein_ADH-like_sf"/>
</dbReference>
<dbReference type="SUPFAM" id="SSF50998">
    <property type="entry name" value="Quinoprotein alcohol dehydrogenase-like"/>
    <property type="match status" value="1"/>
</dbReference>
<dbReference type="Gene3D" id="2.130.10.10">
    <property type="entry name" value="YVTN repeat-like/Quinoprotein amine dehydrogenase"/>
    <property type="match status" value="2"/>
</dbReference>
<dbReference type="Pfam" id="PF13360">
    <property type="entry name" value="PQQ_2"/>
    <property type="match status" value="1"/>
</dbReference>
<reference evidence="3 4" key="1">
    <citation type="submission" date="2020-08" db="EMBL/GenBank/DDBJ databases">
        <title>Genomic Encyclopedia of Type Strains, Phase IV (KMG-IV): sequencing the most valuable type-strain genomes for metagenomic binning, comparative biology and taxonomic classification.</title>
        <authorList>
            <person name="Goeker M."/>
        </authorList>
    </citation>
    <scope>NUCLEOTIDE SEQUENCE [LARGE SCALE GENOMIC DNA]</scope>
    <source>
        <strain evidence="3 4">DSM 23562</strain>
    </source>
</reference>
<sequence length="418" mass="44437">MKIRNLALVALALTAVGTVARADDWAQWRGPKRDGISQEKGLLKAWPASGPKLVWQVKDIGSGYSTPVVVGNRLYVLSNEGLENEFVRAYSTTNGKLLWSTRLGAVGNPKQQPNYPGARSTPTVDGKLLYALSSDGDLACVDTATGKQVWKKSLRTDFGGTAGVWAYAESPLVDGNKVIVCPGSETAAMVALDKKTGATLWKSAIPGEKVASYASAIAVELDGVRQYVQHLSKSLVGVEAASGKLLWRFDKTFDTQFQMHAFTPIAAGNMVYSAAATAGGVAKIAAAAGSFTADPVYVERKGYNGLGGAVKVGNYLYGTNRATLFCSDFATGKVLWDERSVGSAAVCSADGLLFLHGDNGEVALVEATPTGYKEKGRFSPPNQPDRGQAKAWAYPIIAGGKLYIRDMGCLWCYDIKTP</sequence>
<evidence type="ECO:0000313" key="3">
    <source>
        <dbReference type="EMBL" id="MBB6048509.1"/>
    </source>
</evidence>
<dbReference type="SMART" id="SM00564">
    <property type="entry name" value="PQQ"/>
    <property type="match status" value="4"/>
</dbReference>
<proteinExistence type="predicted"/>
<dbReference type="Proteomes" id="UP000520814">
    <property type="component" value="Unassembled WGS sequence"/>
</dbReference>
<evidence type="ECO:0000259" key="2">
    <source>
        <dbReference type="Pfam" id="PF13360"/>
    </source>
</evidence>
<gene>
    <name evidence="3" type="ORF">HNQ39_000271</name>
</gene>
<dbReference type="InterPro" id="IPR018391">
    <property type="entry name" value="PQQ_b-propeller_rpt"/>
</dbReference>
<dbReference type="EMBL" id="JACHGW010000001">
    <property type="protein sequence ID" value="MBB6048509.1"/>
    <property type="molecule type" value="Genomic_DNA"/>
</dbReference>
<feature type="domain" description="Pyrrolo-quinoline quinone repeat" evidence="2">
    <location>
        <begin position="85"/>
        <end position="337"/>
    </location>
</feature>
<accession>A0A7W9SME5</accession>
<evidence type="ECO:0000256" key="1">
    <source>
        <dbReference type="SAM" id="SignalP"/>
    </source>
</evidence>
<feature type="chain" id="PRO_5030568336" evidence="1">
    <location>
        <begin position="23"/>
        <end position="418"/>
    </location>
</feature>
<organism evidence="3 4">
    <name type="scientific">Armatimonas rosea</name>
    <dbReference type="NCBI Taxonomy" id="685828"/>
    <lineage>
        <taxon>Bacteria</taxon>
        <taxon>Bacillati</taxon>
        <taxon>Armatimonadota</taxon>
        <taxon>Armatimonadia</taxon>
        <taxon>Armatimonadales</taxon>
        <taxon>Armatimonadaceae</taxon>
        <taxon>Armatimonas</taxon>
    </lineage>
</organism>
<feature type="signal peptide" evidence="1">
    <location>
        <begin position="1"/>
        <end position="22"/>
    </location>
</feature>
<dbReference type="InterPro" id="IPR015943">
    <property type="entry name" value="WD40/YVTN_repeat-like_dom_sf"/>
</dbReference>
<dbReference type="InterPro" id="IPR002372">
    <property type="entry name" value="PQQ_rpt_dom"/>
</dbReference>